<feature type="domain" description="Protein kinase" evidence="11">
    <location>
        <begin position="301"/>
        <end position="527"/>
    </location>
</feature>
<feature type="compositionally biased region" description="Basic and acidic residues" evidence="10">
    <location>
        <begin position="245"/>
        <end position="257"/>
    </location>
</feature>
<keyword evidence="4" id="KW-0808">Transferase</keyword>
<keyword evidence="6" id="KW-0418">Kinase</keyword>
<dbReference type="InterPro" id="IPR008271">
    <property type="entry name" value="Ser/Thr_kinase_AS"/>
</dbReference>
<dbReference type="InterPro" id="IPR011009">
    <property type="entry name" value="Kinase-like_dom_sf"/>
</dbReference>
<feature type="compositionally biased region" description="Low complexity" evidence="10">
    <location>
        <begin position="86"/>
        <end position="102"/>
    </location>
</feature>
<evidence type="ECO:0000259" key="11">
    <source>
        <dbReference type="PROSITE" id="PS50011"/>
    </source>
</evidence>
<feature type="region of interest" description="Disordered" evidence="10">
    <location>
        <begin position="66"/>
        <end position="181"/>
    </location>
</feature>
<dbReference type="Gene3D" id="3.30.200.20">
    <property type="entry name" value="Phosphorylase Kinase, domain 1"/>
    <property type="match status" value="1"/>
</dbReference>
<comment type="similarity">
    <text evidence="1">Belongs to the protein kinase superfamily. AGC Ser/Thr protein kinase family.</text>
</comment>
<dbReference type="EC" id="2.7.11.1" evidence="2"/>
<dbReference type="Pfam" id="PF00069">
    <property type="entry name" value="Pkinase"/>
    <property type="match status" value="1"/>
</dbReference>
<keyword evidence="5" id="KW-0547">Nucleotide-binding</keyword>
<feature type="compositionally biased region" description="Polar residues" evidence="10">
    <location>
        <begin position="103"/>
        <end position="127"/>
    </location>
</feature>
<dbReference type="SMART" id="SM00220">
    <property type="entry name" value="S_TKc"/>
    <property type="match status" value="1"/>
</dbReference>
<sequence length="527" mass="57314">MPSTTLLTKSGQNSPEALPAIASPTISKSPVSHPWKSVFKFSNNSSRKLSANSSTLTLDTNLAMSSSVAPHTPNPSLTPASIISDQRSSYNSSNTQSSESTRATPNHPLQNSVLPSQLSVDALSSATKPRPRTKSEKQRVGLSRNPVSSKPHTANPSQTSFALPPQSFSSRNGPLTPKSVGASASRFIRRVASAPNAKGLFHLGSRSVSATTKNGFLAPAEVVPPLPTSSDHGTDSLETLSSSSSRDRISRPPDKSHGAMLSPSHGRVSGQMEGPGKVAFRRTYSSNSIKVRQVEVGPSSFLKIKMLGKGDVGKVYLVREKKTDKLFAMKVLSKKEMIERKKIKRALTEQEILATTNHPFIVTLHHSFQSEGYLYFCMEYCMGGEFFRALQTRPGKCLPEEGARFYAAEVVAALEYLHLMGFIYRDLKPENILLHQSGHIMLSDFDLAKQFGDPGIVPEMVQSEQNGMPLINTMACTSNLRTNSFVGTEEYIAPEVIAAQGHTAAVDWWTLGILIYEMIPVVRDIGL</sequence>
<evidence type="ECO:0000256" key="5">
    <source>
        <dbReference type="ARBA" id="ARBA00022741"/>
    </source>
</evidence>
<keyword evidence="7" id="KW-0067">ATP-binding</keyword>
<dbReference type="SUPFAM" id="SSF56112">
    <property type="entry name" value="Protein kinase-like (PK-like)"/>
    <property type="match status" value="1"/>
</dbReference>
<comment type="catalytic activity">
    <reaction evidence="8">
        <text>L-threonyl-[protein] + ATP = O-phospho-L-threonyl-[protein] + ADP + H(+)</text>
        <dbReference type="Rhea" id="RHEA:46608"/>
        <dbReference type="Rhea" id="RHEA-COMP:11060"/>
        <dbReference type="Rhea" id="RHEA-COMP:11605"/>
        <dbReference type="ChEBI" id="CHEBI:15378"/>
        <dbReference type="ChEBI" id="CHEBI:30013"/>
        <dbReference type="ChEBI" id="CHEBI:30616"/>
        <dbReference type="ChEBI" id="CHEBI:61977"/>
        <dbReference type="ChEBI" id="CHEBI:456216"/>
        <dbReference type="EC" id="2.7.11.1"/>
    </reaction>
</comment>
<comment type="caution">
    <text evidence="12">The sequence shown here is derived from an EMBL/GenBank/DDBJ whole genome shotgun (WGS) entry which is preliminary data.</text>
</comment>
<feature type="region of interest" description="Disordered" evidence="10">
    <location>
        <begin position="220"/>
        <end position="274"/>
    </location>
</feature>
<evidence type="ECO:0000256" key="10">
    <source>
        <dbReference type="SAM" id="MobiDB-lite"/>
    </source>
</evidence>
<comment type="catalytic activity">
    <reaction evidence="9">
        <text>L-seryl-[protein] + ATP = O-phospho-L-seryl-[protein] + ADP + H(+)</text>
        <dbReference type="Rhea" id="RHEA:17989"/>
        <dbReference type="Rhea" id="RHEA-COMP:9863"/>
        <dbReference type="Rhea" id="RHEA-COMP:11604"/>
        <dbReference type="ChEBI" id="CHEBI:15378"/>
        <dbReference type="ChEBI" id="CHEBI:29999"/>
        <dbReference type="ChEBI" id="CHEBI:30616"/>
        <dbReference type="ChEBI" id="CHEBI:83421"/>
        <dbReference type="ChEBI" id="CHEBI:456216"/>
        <dbReference type="EC" id="2.7.11.1"/>
    </reaction>
</comment>
<dbReference type="PANTHER" id="PTHR45637">
    <property type="entry name" value="FLIPPASE KINASE 1-RELATED"/>
    <property type="match status" value="1"/>
</dbReference>
<evidence type="ECO:0000313" key="12">
    <source>
        <dbReference type="EMBL" id="KAF5393865.1"/>
    </source>
</evidence>
<dbReference type="PROSITE" id="PS50011">
    <property type="entry name" value="PROTEIN_KINASE_DOM"/>
    <property type="match status" value="1"/>
</dbReference>
<dbReference type="EMBL" id="JAACJN010000001">
    <property type="protein sequence ID" value="KAF5393865.1"/>
    <property type="molecule type" value="Genomic_DNA"/>
</dbReference>
<feature type="compositionally biased region" description="Polar residues" evidence="10">
    <location>
        <begin position="228"/>
        <end position="240"/>
    </location>
</feature>
<feature type="region of interest" description="Disordered" evidence="10">
    <location>
        <begin position="1"/>
        <end position="34"/>
    </location>
</feature>
<feature type="compositionally biased region" description="Polar residues" evidence="10">
    <location>
        <begin position="1"/>
        <end position="15"/>
    </location>
</feature>
<dbReference type="FunFam" id="1.10.510.10:FF:000294">
    <property type="entry name" value="Serine/threonine-protein kinase OXI1"/>
    <property type="match status" value="1"/>
</dbReference>
<dbReference type="Gene3D" id="1.10.510.10">
    <property type="entry name" value="Transferase(Phosphotransferase) domain 1"/>
    <property type="match status" value="1"/>
</dbReference>
<dbReference type="OrthoDB" id="432483at2759"/>
<dbReference type="GO" id="GO:0004674">
    <property type="term" value="F:protein serine/threonine kinase activity"/>
    <property type="evidence" value="ECO:0007669"/>
    <property type="project" value="UniProtKB-KW"/>
</dbReference>
<keyword evidence="3" id="KW-0723">Serine/threonine-protein kinase</keyword>
<evidence type="ECO:0000256" key="9">
    <source>
        <dbReference type="ARBA" id="ARBA00048679"/>
    </source>
</evidence>
<dbReference type="PROSITE" id="PS00108">
    <property type="entry name" value="PROTEIN_KINASE_ST"/>
    <property type="match status" value="1"/>
</dbReference>
<dbReference type="GO" id="GO:0005524">
    <property type="term" value="F:ATP binding"/>
    <property type="evidence" value="ECO:0007669"/>
    <property type="project" value="UniProtKB-KW"/>
</dbReference>
<dbReference type="Proteomes" id="UP000518752">
    <property type="component" value="Unassembled WGS sequence"/>
</dbReference>
<proteinExistence type="inferred from homology"/>
<evidence type="ECO:0000256" key="1">
    <source>
        <dbReference type="ARBA" id="ARBA00009903"/>
    </source>
</evidence>
<evidence type="ECO:0000256" key="2">
    <source>
        <dbReference type="ARBA" id="ARBA00012513"/>
    </source>
</evidence>
<organism evidence="12 13">
    <name type="scientific">Collybiopsis confluens</name>
    <dbReference type="NCBI Taxonomy" id="2823264"/>
    <lineage>
        <taxon>Eukaryota</taxon>
        <taxon>Fungi</taxon>
        <taxon>Dikarya</taxon>
        <taxon>Basidiomycota</taxon>
        <taxon>Agaricomycotina</taxon>
        <taxon>Agaricomycetes</taxon>
        <taxon>Agaricomycetidae</taxon>
        <taxon>Agaricales</taxon>
        <taxon>Marasmiineae</taxon>
        <taxon>Omphalotaceae</taxon>
        <taxon>Collybiopsis</taxon>
    </lineage>
</organism>
<feature type="compositionally biased region" description="Polar residues" evidence="10">
    <location>
        <begin position="145"/>
        <end position="173"/>
    </location>
</feature>
<reference evidence="12 13" key="1">
    <citation type="journal article" date="2020" name="ISME J.">
        <title>Uncovering the hidden diversity of litter-decomposition mechanisms in mushroom-forming fungi.</title>
        <authorList>
            <person name="Floudas D."/>
            <person name="Bentzer J."/>
            <person name="Ahren D."/>
            <person name="Johansson T."/>
            <person name="Persson P."/>
            <person name="Tunlid A."/>
        </authorList>
    </citation>
    <scope>NUCLEOTIDE SEQUENCE [LARGE SCALE GENOMIC DNA]</scope>
    <source>
        <strain evidence="12 13">CBS 406.79</strain>
    </source>
</reference>
<evidence type="ECO:0000256" key="7">
    <source>
        <dbReference type="ARBA" id="ARBA00022840"/>
    </source>
</evidence>
<protein>
    <recommendedName>
        <fullName evidence="2">non-specific serine/threonine protein kinase</fullName>
        <ecNumber evidence="2">2.7.11.1</ecNumber>
    </recommendedName>
</protein>
<evidence type="ECO:0000256" key="3">
    <source>
        <dbReference type="ARBA" id="ARBA00022527"/>
    </source>
</evidence>
<evidence type="ECO:0000256" key="6">
    <source>
        <dbReference type="ARBA" id="ARBA00022777"/>
    </source>
</evidence>
<keyword evidence="13" id="KW-1185">Reference proteome</keyword>
<dbReference type="FunFam" id="3.30.200.20:FF:001236">
    <property type="entry name" value="AGC/RSK protein kinase"/>
    <property type="match status" value="1"/>
</dbReference>
<dbReference type="AlphaFoldDB" id="A0A8H5I2D9"/>
<gene>
    <name evidence="12" type="ORF">D9757_000183</name>
</gene>
<accession>A0A8H5I2D9</accession>
<feature type="compositionally biased region" description="Polar residues" evidence="10">
    <location>
        <begin position="66"/>
        <end position="85"/>
    </location>
</feature>
<evidence type="ECO:0000313" key="13">
    <source>
        <dbReference type="Proteomes" id="UP000518752"/>
    </source>
</evidence>
<evidence type="ECO:0000256" key="8">
    <source>
        <dbReference type="ARBA" id="ARBA00047899"/>
    </source>
</evidence>
<dbReference type="InterPro" id="IPR000719">
    <property type="entry name" value="Prot_kinase_dom"/>
</dbReference>
<evidence type="ECO:0000256" key="4">
    <source>
        <dbReference type="ARBA" id="ARBA00022679"/>
    </source>
</evidence>
<name>A0A8H5I2D9_9AGAR</name>